<gene>
    <name evidence="2" type="ORF">FACUT_13939</name>
</gene>
<protein>
    <submittedName>
        <fullName evidence="2">Uncharacterized protein</fullName>
    </submittedName>
</protein>
<evidence type="ECO:0000256" key="1">
    <source>
        <dbReference type="SAM" id="MobiDB-lite"/>
    </source>
</evidence>
<organism evidence="2 3">
    <name type="scientific">Fusarium acutatum</name>
    <dbReference type="NCBI Taxonomy" id="78861"/>
    <lineage>
        <taxon>Eukaryota</taxon>
        <taxon>Fungi</taxon>
        <taxon>Dikarya</taxon>
        <taxon>Ascomycota</taxon>
        <taxon>Pezizomycotina</taxon>
        <taxon>Sordariomycetes</taxon>
        <taxon>Hypocreomycetidae</taxon>
        <taxon>Hypocreales</taxon>
        <taxon>Nectriaceae</taxon>
        <taxon>Fusarium</taxon>
        <taxon>Fusarium fujikuroi species complex</taxon>
    </lineage>
</organism>
<sequence>MPLRQQHTDLVALRQRLSSEDPEVAPMTIHARTKQVSDKISPTTSPLPACADPPPFLCDSSSRHRSRPRLCSRTMTPSRTQPDGPIDPNTRCSTRPVTLDPSSCNDFWLAGGFASDGLAFTSKIALIQRELIEDARWPAQALAQSSFLRWTHRRGFPQLAVELDYILSIVGAAATLHLGRCGMSQYGYNMVLFGGRVLVALLGDMNRDGCSQAVSLPLNVVKPRELQR</sequence>
<comment type="caution">
    <text evidence="2">The sequence shown here is derived from an EMBL/GenBank/DDBJ whole genome shotgun (WGS) entry which is preliminary data.</text>
</comment>
<keyword evidence="3" id="KW-1185">Reference proteome</keyword>
<evidence type="ECO:0000313" key="3">
    <source>
        <dbReference type="Proteomes" id="UP000536711"/>
    </source>
</evidence>
<dbReference type="AlphaFoldDB" id="A0A8H4JAH4"/>
<accession>A0A8H4JAH4</accession>
<feature type="region of interest" description="Disordered" evidence="1">
    <location>
        <begin position="58"/>
        <end position="92"/>
    </location>
</feature>
<evidence type="ECO:0000313" key="2">
    <source>
        <dbReference type="EMBL" id="KAF4414816.1"/>
    </source>
</evidence>
<reference evidence="2 3" key="1">
    <citation type="submission" date="2020-01" db="EMBL/GenBank/DDBJ databases">
        <title>Identification and distribution of gene clusters putatively required for synthesis of sphingolipid metabolism inhibitors in phylogenetically diverse species of the filamentous fungus Fusarium.</title>
        <authorList>
            <person name="Kim H.-S."/>
            <person name="Busman M."/>
            <person name="Brown D.W."/>
            <person name="Divon H."/>
            <person name="Uhlig S."/>
            <person name="Proctor R.H."/>
        </authorList>
    </citation>
    <scope>NUCLEOTIDE SEQUENCE [LARGE SCALE GENOMIC DNA]</scope>
    <source>
        <strain evidence="2 3">NRRL 13308</strain>
    </source>
</reference>
<name>A0A8H4JAH4_9HYPO</name>
<dbReference type="Proteomes" id="UP000536711">
    <property type="component" value="Unassembled WGS sequence"/>
</dbReference>
<proteinExistence type="predicted"/>
<dbReference type="EMBL" id="JAADJF010000695">
    <property type="protein sequence ID" value="KAF4414816.1"/>
    <property type="molecule type" value="Genomic_DNA"/>
</dbReference>